<organism evidence="1 2">
    <name type="scientific">Trichomonas vaginalis (strain ATCC PRA-98 / G3)</name>
    <dbReference type="NCBI Taxonomy" id="412133"/>
    <lineage>
        <taxon>Eukaryota</taxon>
        <taxon>Metamonada</taxon>
        <taxon>Parabasalia</taxon>
        <taxon>Trichomonadida</taxon>
        <taxon>Trichomonadidae</taxon>
        <taxon>Trichomonas</taxon>
    </lineage>
</organism>
<gene>
    <name evidence="1" type="ORF">TVAG_325670</name>
</gene>
<evidence type="ECO:0000313" key="2">
    <source>
        <dbReference type="Proteomes" id="UP000001542"/>
    </source>
</evidence>
<dbReference type="EMBL" id="DS113518">
    <property type="protein sequence ID" value="EAY02995.1"/>
    <property type="molecule type" value="Genomic_DNA"/>
</dbReference>
<reference evidence="1" key="2">
    <citation type="journal article" date="2007" name="Science">
        <title>Draft genome sequence of the sexually transmitted pathogen Trichomonas vaginalis.</title>
        <authorList>
            <person name="Carlton J.M."/>
            <person name="Hirt R.P."/>
            <person name="Silva J.C."/>
            <person name="Delcher A.L."/>
            <person name="Schatz M."/>
            <person name="Zhao Q."/>
            <person name="Wortman J.R."/>
            <person name="Bidwell S.L."/>
            <person name="Alsmark U.C.M."/>
            <person name="Besteiro S."/>
            <person name="Sicheritz-Ponten T."/>
            <person name="Noel C.J."/>
            <person name="Dacks J.B."/>
            <person name="Foster P.G."/>
            <person name="Simillion C."/>
            <person name="Van de Peer Y."/>
            <person name="Miranda-Saavedra D."/>
            <person name="Barton G.J."/>
            <person name="Westrop G.D."/>
            <person name="Mueller S."/>
            <person name="Dessi D."/>
            <person name="Fiori P.L."/>
            <person name="Ren Q."/>
            <person name="Paulsen I."/>
            <person name="Zhang H."/>
            <person name="Bastida-Corcuera F.D."/>
            <person name="Simoes-Barbosa A."/>
            <person name="Brown M.T."/>
            <person name="Hayes R.D."/>
            <person name="Mukherjee M."/>
            <person name="Okumura C.Y."/>
            <person name="Schneider R."/>
            <person name="Smith A.J."/>
            <person name="Vanacova S."/>
            <person name="Villalvazo M."/>
            <person name="Haas B.J."/>
            <person name="Pertea M."/>
            <person name="Feldblyum T.V."/>
            <person name="Utterback T.R."/>
            <person name="Shu C.L."/>
            <person name="Osoegawa K."/>
            <person name="de Jong P.J."/>
            <person name="Hrdy I."/>
            <person name="Horvathova L."/>
            <person name="Zubacova Z."/>
            <person name="Dolezal P."/>
            <person name="Malik S.B."/>
            <person name="Logsdon J.M. Jr."/>
            <person name="Henze K."/>
            <person name="Gupta A."/>
            <person name="Wang C.C."/>
            <person name="Dunne R.L."/>
            <person name="Upcroft J.A."/>
            <person name="Upcroft P."/>
            <person name="White O."/>
            <person name="Salzberg S.L."/>
            <person name="Tang P."/>
            <person name="Chiu C.-H."/>
            <person name="Lee Y.-S."/>
            <person name="Embley T.M."/>
            <person name="Coombs G.H."/>
            <person name="Mottram J.C."/>
            <person name="Tachezy J."/>
            <person name="Fraser-Liggett C.M."/>
            <person name="Johnson P.J."/>
        </authorList>
    </citation>
    <scope>NUCLEOTIDE SEQUENCE [LARGE SCALE GENOMIC DNA]</scope>
    <source>
        <strain evidence="1">G3</strain>
    </source>
</reference>
<protein>
    <submittedName>
        <fullName evidence="1">Uncharacterized protein</fullName>
    </submittedName>
</protein>
<proteinExistence type="predicted"/>
<reference evidence="1" key="1">
    <citation type="submission" date="2006-10" db="EMBL/GenBank/DDBJ databases">
        <authorList>
            <person name="Amadeo P."/>
            <person name="Zhao Q."/>
            <person name="Wortman J."/>
            <person name="Fraser-Liggett C."/>
            <person name="Carlton J."/>
        </authorList>
    </citation>
    <scope>NUCLEOTIDE SEQUENCE</scope>
    <source>
        <strain evidence="1">G3</strain>
    </source>
</reference>
<accession>A2EWG8</accession>
<sequence>MSEEYNELMNKYKDYIDLTDAIYKLKTLDEDKINELYKEIKNQFIEKGIISASQNFKMVETAMKYNNRYFKSYFLLLQMLSKEYNLNKDKSLNWYQQ</sequence>
<dbReference type="AlphaFoldDB" id="A2EWG8"/>
<dbReference type="Proteomes" id="UP000001542">
    <property type="component" value="Unassembled WGS sequence"/>
</dbReference>
<dbReference type="VEuPathDB" id="TrichDB:TVAG_325670"/>
<evidence type="ECO:0000313" key="1">
    <source>
        <dbReference type="EMBL" id="EAY02995.1"/>
    </source>
</evidence>
<dbReference type="InParanoid" id="A2EWG8"/>
<keyword evidence="2" id="KW-1185">Reference proteome</keyword>
<name>A2EWG8_TRIV3</name>